<feature type="transmembrane region" description="Helical" evidence="2">
    <location>
        <begin position="74"/>
        <end position="91"/>
    </location>
</feature>
<feature type="region of interest" description="Disordered" evidence="1">
    <location>
        <begin position="202"/>
        <end position="257"/>
    </location>
</feature>
<dbReference type="FunCoup" id="Q54NF9">
    <property type="interactions" value="877"/>
</dbReference>
<feature type="compositionally biased region" description="Acidic residues" evidence="1">
    <location>
        <begin position="240"/>
        <end position="249"/>
    </location>
</feature>
<dbReference type="Proteomes" id="UP000002195">
    <property type="component" value="Unassembled WGS sequence"/>
</dbReference>
<evidence type="ECO:0000313" key="4">
    <source>
        <dbReference type="Proteomes" id="UP000002195"/>
    </source>
</evidence>
<dbReference type="EMBL" id="AAFI02000077">
    <property type="protein sequence ID" value="EAL64804.1"/>
    <property type="molecule type" value="Genomic_DNA"/>
</dbReference>
<dbReference type="dictyBase" id="DDB_G0285281"/>
<keyword evidence="2" id="KW-1133">Transmembrane helix</keyword>
<name>Q54NF9_DICDI</name>
<dbReference type="AlphaFoldDB" id="Q54NF9"/>
<keyword evidence="4" id="KW-1185">Reference proteome</keyword>
<feature type="transmembrane region" description="Helical" evidence="2">
    <location>
        <begin position="97"/>
        <end position="119"/>
    </location>
</feature>
<evidence type="ECO:0000256" key="2">
    <source>
        <dbReference type="SAM" id="Phobius"/>
    </source>
</evidence>
<dbReference type="GeneID" id="8625027"/>
<gene>
    <name evidence="3" type="ORF">DDB_G0285281</name>
</gene>
<organism evidence="3 4">
    <name type="scientific">Dictyostelium discoideum</name>
    <name type="common">Social amoeba</name>
    <dbReference type="NCBI Taxonomy" id="44689"/>
    <lineage>
        <taxon>Eukaryota</taxon>
        <taxon>Amoebozoa</taxon>
        <taxon>Evosea</taxon>
        <taxon>Eumycetozoa</taxon>
        <taxon>Dictyostelia</taxon>
        <taxon>Dictyosteliales</taxon>
        <taxon>Dictyosteliaceae</taxon>
        <taxon>Dictyostelium</taxon>
    </lineage>
</organism>
<proteinExistence type="predicted"/>
<dbReference type="VEuPathDB" id="AmoebaDB:DDB_G0285281"/>
<keyword evidence="2" id="KW-0812">Transmembrane</keyword>
<accession>Q54NF9</accession>
<evidence type="ECO:0000313" key="3">
    <source>
        <dbReference type="EMBL" id="EAL64804.1"/>
    </source>
</evidence>
<dbReference type="RefSeq" id="XP_638310.1">
    <property type="nucleotide sequence ID" value="XM_633218.1"/>
</dbReference>
<dbReference type="InParanoid" id="Q54NF9"/>
<reference evidence="3 4" key="1">
    <citation type="journal article" date="2005" name="Nature">
        <title>The genome of the social amoeba Dictyostelium discoideum.</title>
        <authorList>
            <consortium name="The Dictyostelium discoideum Sequencing Consortium"/>
            <person name="Eichinger L."/>
            <person name="Pachebat J.A."/>
            <person name="Glockner G."/>
            <person name="Rajandream M.A."/>
            <person name="Sucgang R."/>
            <person name="Berriman M."/>
            <person name="Song J."/>
            <person name="Olsen R."/>
            <person name="Szafranski K."/>
            <person name="Xu Q."/>
            <person name="Tunggal B."/>
            <person name="Kummerfeld S."/>
            <person name="Madera M."/>
            <person name="Konfortov B.A."/>
            <person name="Rivero F."/>
            <person name="Bankier A.T."/>
            <person name="Lehmann R."/>
            <person name="Hamlin N."/>
            <person name="Davies R."/>
            <person name="Gaudet P."/>
            <person name="Fey P."/>
            <person name="Pilcher K."/>
            <person name="Chen G."/>
            <person name="Saunders D."/>
            <person name="Sodergren E."/>
            <person name="Davis P."/>
            <person name="Kerhornou A."/>
            <person name="Nie X."/>
            <person name="Hall N."/>
            <person name="Anjard C."/>
            <person name="Hemphill L."/>
            <person name="Bason N."/>
            <person name="Farbrother P."/>
            <person name="Desany B."/>
            <person name="Just E."/>
            <person name="Morio T."/>
            <person name="Rost R."/>
            <person name="Churcher C."/>
            <person name="Cooper J."/>
            <person name="Haydock S."/>
            <person name="van Driessche N."/>
            <person name="Cronin A."/>
            <person name="Goodhead I."/>
            <person name="Muzny D."/>
            <person name="Mourier T."/>
            <person name="Pain A."/>
            <person name="Lu M."/>
            <person name="Harper D."/>
            <person name="Lindsay R."/>
            <person name="Hauser H."/>
            <person name="James K."/>
            <person name="Quiles M."/>
            <person name="Madan Babu M."/>
            <person name="Saito T."/>
            <person name="Buchrieser C."/>
            <person name="Wardroper A."/>
            <person name="Felder M."/>
            <person name="Thangavelu M."/>
            <person name="Johnson D."/>
            <person name="Knights A."/>
            <person name="Loulseged H."/>
            <person name="Mungall K."/>
            <person name="Oliver K."/>
            <person name="Price C."/>
            <person name="Quail M.A."/>
            <person name="Urushihara H."/>
            <person name="Hernandez J."/>
            <person name="Rabbinowitsch E."/>
            <person name="Steffen D."/>
            <person name="Sanders M."/>
            <person name="Ma J."/>
            <person name="Kohara Y."/>
            <person name="Sharp S."/>
            <person name="Simmonds M."/>
            <person name="Spiegler S."/>
            <person name="Tivey A."/>
            <person name="Sugano S."/>
            <person name="White B."/>
            <person name="Walker D."/>
            <person name="Woodward J."/>
            <person name="Winckler T."/>
            <person name="Tanaka Y."/>
            <person name="Shaulsky G."/>
            <person name="Schleicher M."/>
            <person name="Weinstock G."/>
            <person name="Rosenthal A."/>
            <person name="Cox E.C."/>
            <person name="Chisholm R.L."/>
            <person name="Gibbs R."/>
            <person name="Loomis W.F."/>
            <person name="Platzer M."/>
            <person name="Kay R.R."/>
            <person name="Williams J."/>
            <person name="Dear P.H."/>
            <person name="Noegel A.A."/>
            <person name="Barrell B."/>
            <person name="Kuspa A."/>
        </authorList>
    </citation>
    <scope>NUCLEOTIDE SEQUENCE [LARGE SCALE GENOMIC DNA]</scope>
    <source>
        <strain evidence="3 4">AX4</strain>
    </source>
</reference>
<comment type="caution">
    <text evidence="3">The sequence shown here is derived from an EMBL/GenBank/DDBJ whole genome shotgun (WGS) entry which is preliminary data.</text>
</comment>
<feature type="compositionally biased region" description="Low complexity" evidence="1">
    <location>
        <begin position="205"/>
        <end position="239"/>
    </location>
</feature>
<dbReference type="OMA" id="WYILMIT"/>
<dbReference type="KEGG" id="ddi:DDB_G0285281"/>
<dbReference type="HOGENOM" id="CLU_1083496_0_0_1"/>
<dbReference type="eggNOG" id="ENOG502RI2H">
    <property type="taxonomic scope" value="Eukaryota"/>
</dbReference>
<protein>
    <recommendedName>
        <fullName evidence="5">Transmembrane protein</fullName>
    </recommendedName>
</protein>
<sequence length="257" mass="30088">MDISKIGNNTYALYRKYKVMLPSGINWFAPFPGYDNDLPKEVEAIVSITPFDYSNIIDNVNLIIKTNDIKKRKVILYLIISLVIGCLVPILKYAPWYILMITCIIVYSSIFILITKLILSINNMKNEVDQKIKEFNSKYFETLGIKFTFKTKKNTTRHYPYKLRLLYPLSQQQLELIRQFQNIDKQYKADALDQIINVKPHKLQQKNQPQKQQQPSSSPSSKQNENHQQQQIIDIGFDNDFGDYDDNYDDNSSLLQK</sequence>
<dbReference type="PaxDb" id="44689-DDB0186428"/>
<keyword evidence="2" id="KW-0472">Membrane</keyword>
<dbReference type="SMR" id="Q54NF9"/>
<evidence type="ECO:0000256" key="1">
    <source>
        <dbReference type="SAM" id="MobiDB-lite"/>
    </source>
</evidence>
<evidence type="ECO:0008006" key="5">
    <source>
        <dbReference type="Google" id="ProtNLM"/>
    </source>
</evidence>